<sequence>MTSPALGKARGSVKLLLTKNYPVPSPAFRPGAPARAECDAPHAWVWIWSGGELPLLAVRRPALTVAGDRLAIPYARSVSRDGWGVRMLPTPLGDRREIIFIVPYEESAINELPPITPLGTDRKKNIFERNALDNL</sequence>
<accession>A0A2H1VJB2</accession>
<dbReference type="AlphaFoldDB" id="A0A2H1VJB2"/>
<dbReference type="EMBL" id="ODYU01002867">
    <property type="protein sequence ID" value="SOQ40881.1"/>
    <property type="molecule type" value="Genomic_DNA"/>
</dbReference>
<organism evidence="1">
    <name type="scientific">Spodoptera frugiperda</name>
    <name type="common">Fall armyworm</name>
    <dbReference type="NCBI Taxonomy" id="7108"/>
    <lineage>
        <taxon>Eukaryota</taxon>
        <taxon>Metazoa</taxon>
        <taxon>Ecdysozoa</taxon>
        <taxon>Arthropoda</taxon>
        <taxon>Hexapoda</taxon>
        <taxon>Insecta</taxon>
        <taxon>Pterygota</taxon>
        <taxon>Neoptera</taxon>
        <taxon>Endopterygota</taxon>
        <taxon>Lepidoptera</taxon>
        <taxon>Glossata</taxon>
        <taxon>Ditrysia</taxon>
        <taxon>Noctuoidea</taxon>
        <taxon>Noctuidae</taxon>
        <taxon>Amphipyrinae</taxon>
        <taxon>Spodoptera</taxon>
    </lineage>
</organism>
<proteinExistence type="predicted"/>
<name>A0A2H1VJB2_SPOFR</name>
<gene>
    <name evidence="1" type="ORF">SFRICE_015842</name>
</gene>
<reference evidence="1" key="1">
    <citation type="submission" date="2016-07" db="EMBL/GenBank/DDBJ databases">
        <authorList>
            <person name="Bretaudeau A."/>
        </authorList>
    </citation>
    <scope>NUCLEOTIDE SEQUENCE</scope>
    <source>
        <strain evidence="1">Rice</strain>
        <tissue evidence="1">Whole body</tissue>
    </source>
</reference>
<protein>
    <submittedName>
        <fullName evidence="1">SFRICE_015842</fullName>
    </submittedName>
</protein>
<evidence type="ECO:0000313" key="1">
    <source>
        <dbReference type="EMBL" id="SOQ40881.1"/>
    </source>
</evidence>